<name>A0A6M2D6S9_RHIMP</name>
<dbReference type="EMBL" id="GHWJ01008341">
    <property type="protein sequence ID" value="NOV41078.1"/>
    <property type="molecule type" value="Transcribed_RNA"/>
</dbReference>
<organism evidence="3">
    <name type="scientific">Rhipicephalus microplus</name>
    <name type="common">Cattle tick</name>
    <name type="synonym">Boophilus microplus</name>
    <dbReference type="NCBI Taxonomy" id="6941"/>
    <lineage>
        <taxon>Eukaryota</taxon>
        <taxon>Metazoa</taxon>
        <taxon>Ecdysozoa</taxon>
        <taxon>Arthropoda</taxon>
        <taxon>Chelicerata</taxon>
        <taxon>Arachnida</taxon>
        <taxon>Acari</taxon>
        <taxon>Parasitiformes</taxon>
        <taxon>Ixodida</taxon>
        <taxon>Ixodoidea</taxon>
        <taxon>Ixodidae</taxon>
        <taxon>Rhipicephalinae</taxon>
        <taxon>Rhipicephalus</taxon>
        <taxon>Boophilus</taxon>
    </lineage>
</organism>
<sequence>MFVLFLPCLVRLASGGSSQPEIPSNLTNATWPNLLEFLGTSEEIWLKHSSESTGETDCYRWEKRNLTNTTYDYFNWYRKGSQKKNYKERAELFNKSTTPGMRLLDNPTKSGKGQEYFMRYWNRTETCALFVRSGHTTTQGEELLLREAYKKKPSENRTRSKRFSQAKMDQ</sequence>
<evidence type="ECO:0000313" key="3">
    <source>
        <dbReference type="EMBL" id="NOV41078.1"/>
    </source>
</evidence>
<feature type="signal peptide" evidence="2">
    <location>
        <begin position="1"/>
        <end position="15"/>
    </location>
</feature>
<dbReference type="AlphaFoldDB" id="A0A6M2D6S9"/>
<feature type="compositionally biased region" description="Basic and acidic residues" evidence="1">
    <location>
        <begin position="149"/>
        <end position="158"/>
    </location>
</feature>
<evidence type="ECO:0000256" key="1">
    <source>
        <dbReference type="SAM" id="MobiDB-lite"/>
    </source>
</evidence>
<accession>A0A6M2D6S9</accession>
<protein>
    <recommendedName>
        <fullName evidence="4">Lipocalin</fullName>
    </recommendedName>
</protein>
<feature type="chain" id="PRO_5027026014" description="Lipocalin" evidence="2">
    <location>
        <begin position="16"/>
        <end position="170"/>
    </location>
</feature>
<feature type="region of interest" description="Disordered" evidence="1">
    <location>
        <begin position="149"/>
        <end position="170"/>
    </location>
</feature>
<reference evidence="3" key="1">
    <citation type="submission" date="2019-09" db="EMBL/GenBank/DDBJ databases">
        <title>Organ-specific transcriptomic study of the physiology of the cattle tick, Rhipicephalus microplus.</title>
        <authorList>
            <person name="Tirloni L."/>
            <person name="Braz G."/>
            <person name="Gandara A.C.P."/>
            <person name="Sabadin G.A."/>
            <person name="da Silva R.M."/>
            <person name="Guizzo M.G."/>
            <person name="Machado J.A."/>
            <person name="Costa E.P."/>
            <person name="Gomes H.F."/>
            <person name="Moraes J."/>
            <person name="Mota M.B.S."/>
            <person name="Mesquita R.D."/>
            <person name="Alvarenga P.H."/>
            <person name="Alves F."/>
            <person name="Seixas A."/>
            <person name="da Fonseca R.N."/>
            <person name="Fogaca A."/>
            <person name="Logullo C."/>
            <person name="Tanaka A."/>
            <person name="Daffre S."/>
            <person name="Termignoni C."/>
            <person name="Vaz I.S.Jr."/>
            <person name="Oliveira P.L."/>
            <person name="Ribeiro J.M."/>
        </authorList>
    </citation>
    <scope>NUCLEOTIDE SEQUENCE</scope>
    <source>
        <strain evidence="3">Porto Alegre</strain>
    </source>
</reference>
<keyword evidence="2" id="KW-0732">Signal</keyword>
<evidence type="ECO:0000256" key="2">
    <source>
        <dbReference type="SAM" id="SignalP"/>
    </source>
</evidence>
<evidence type="ECO:0008006" key="4">
    <source>
        <dbReference type="Google" id="ProtNLM"/>
    </source>
</evidence>
<proteinExistence type="predicted"/>